<evidence type="ECO:0000313" key="2">
    <source>
        <dbReference type="Proteomes" id="UP001432180"/>
    </source>
</evidence>
<sequence>MASLTSAVGVGNVAYMKARLITRFKDITPEGDILELVVWRLPAPVPPCTHDYKYRAVFVVNGERVIGFDNERGKGDHCHLQGQEKPYRLTSVDQLIDDLMIEVERWKNEHSPSR</sequence>
<evidence type="ECO:0000313" key="1">
    <source>
        <dbReference type="EMBL" id="WPL19487.1"/>
    </source>
</evidence>
<reference evidence="1 2" key="1">
    <citation type="journal article" date="2023" name="Microorganisms">
        <title>Thiorhodovibrio frisius and Trv. litoralis spp. nov., Two Novel Members from a Clade of Fastidious Purple Sulfur Bacteria That Exhibit Unique Red-Shifted Light-Harvesting Capabilities.</title>
        <authorList>
            <person name="Methner A."/>
            <person name="Kuzyk S.B."/>
            <person name="Petersen J."/>
            <person name="Bauer S."/>
            <person name="Brinkmann H."/>
            <person name="Sichau K."/>
            <person name="Wanner G."/>
            <person name="Wolf J."/>
            <person name="Neumann-Schaal M."/>
            <person name="Henke P."/>
            <person name="Tank M."/>
            <person name="Sproer C."/>
            <person name="Bunk B."/>
            <person name="Overmann J."/>
        </authorList>
    </citation>
    <scope>NUCLEOTIDE SEQUENCE [LARGE SCALE GENOMIC DNA]</scope>
    <source>
        <strain evidence="1 2">DSM 6702</strain>
    </source>
</reference>
<proteinExistence type="predicted"/>
<gene>
    <name evidence="1" type="ORF">Thiowin_04618</name>
</gene>
<accession>A0ABZ0SF52</accession>
<name>A0ABZ0SF52_9GAMM</name>
<organism evidence="1 2">
    <name type="scientific">Thiorhodovibrio winogradskyi</name>
    <dbReference type="NCBI Taxonomy" id="77007"/>
    <lineage>
        <taxon>Bacteria</taxon>
        <taxon>Pseudomonadati</taxon>
        <taxon>Pseudomonadota</taxon>
        <taxon>Gammaproteobacteria</taxon>
        <taxon>Chromatiales</taxon>
        <taxon>Chromatiaceae</taxon>
        <taxon>Thiorhodovibrio</taxon>
    </lineage>
</organism>
<dbReference type="Proteomes" id="UP001432180">
    <property type="component" value="Chromosome"/>
</dbReference>
<keyword evidence="2" id="KW-1185">Reference proteome</keyword>
<dbReference type="InterPro" id="IPR045397">
    <property type="entry name" value="TumE-like"/>
</dbReference>
<dbReference type="EMBL" id="CP121472">
    <property type="protein sequence ID" value="WPL19487.1"/>
    <property type="molecule type" value="Genomic_DNA"/>
</dbReference>
<protein>
    <submittedName>
        <fullName evidence="1">Uncharacterized protein</fullName>
    </submittedName>
</protein>
<dbReference type="Pfam" id="PF20126">
    <property type="entry name" value="TumE"/>
    <property type="match status" value="1"/>
</dbReference>